<dbReference type="Proteomes" id="UP001153076">
    <property type="component" value="Unassembled WGS sequence"/>
</dbReference>
<keyword evidence="2" id="KW-1185">Reference proteome</keyword>
<dbReference type="AlphaFoldDB" id="A0A9Q1GTS5"/>
<accession>A0A9Q1GTS5</accession>
<proteinExistence type="predicted"/>
<reference evidence="1" key="1">
    <citation type="submission" date="2022-04" db="EMBL/GenBank/DDBJ databases">
        <title>Carnegiea gigantea Genome sequencing and assembly v2.</title>
        <authorList>
            <person name="Copetti D."/>
            <person name="Sanderson M.J."/>
            <person name="Burquez A."/>
            <person name="Wojciechowski M.F."/>
        </authorList>
    </citation>
    <scope>NUCLEOTIDE SEQUENCE</scope>
    <source>
        <strain evidence="1">SGP5-SGP5p</strain>
        <tissue evidence="1">Aerial part</tissue>
    </source>
</reference>
<comment type="caution">
    <text evidence="1">The sequence shown here is derived from an EMBL/GenBank/DDBJ whole genome shotgun (WGS) entry which is preliminary data.</text>
</comment>
<dbReference type="PANTHER" id="PTHR35292:SF13">
    <property type="entry name" value="OS03G0581800 PROTEIN"/>
    <property type="match status" value="1"/>
</dbReference>
<dbReference type="EMBL" id="JAKOGI010001496">
    <property type="protein sequence ID" value="KAJ8425322.1"/>
    <property type="molecule type" value="Genomic_DNA"/>
</dbReference>
<dbReference type="OrthoDB" id="537257at2759"/>
<evidence type="ECO:0000313" key="1">
    <source>
        <dbReference type="EMBL" id="KAJ8425322.1"/>
    </source>
</evidence>
<evidence type="ECO:0000313" key="2">
    <source>
        <dbReference type="Proteomes" id="UP001153076"/>
    </source>
</evidence>
<gene>
    <name evidence="1" type="ORF">Cgig2_018939</name>
</gene>
<name>A0A9Q1GTS5_9CARY</name>
<protein>
    <submittedName>
        <fullName evidence="1">Uncharacterized protein</fullName>
    </submittedName>
</protein>
<organism evidence="1 2">
    <name type="scientific">Carnegiea gigantea</name>
    <dbReference type="NCBI Taxonomy" id="171969"/>
    <lineage>
        <taxon>Eukaryota</taxon>
        <taxon>Viridiplantae</taxon>
        <taxon>Streptophyta</taxon>
        <taxon>Embryophyta</taxon>
        <taxon>Tracheophyta</taxon>
        <taxon>Spermatophyta</taxon>
        <taxon>Magnoliopsida</taxon>
        <taxon>eudicotyledons</taxon>
        <taxon>Gunneridae</taxon>
        <taxon>Pentapetalae</taxon>
        <taxon>Caryophyllales</taxon>
        <taxon>Cactineae</taxon>
        <taxon>Cactaceae</taxon>
        <taxon>Cactoideae</taxon>
        <taxon>Echinocereeae</taxon>
        <taxon>Carnegiea</taxon>
    </lineage>
</organism>
<sequence>MAAWGRQASRFSPSRIGGAPPFCLIHRRGLAGDHGHGPPKVNFWQDPLHPSRWKEEHFVIVSLAGWGAVFYGGYKFFTRGKKEKRDEAFLSPLLTIVKHVIPNKLAASLKQSTQVALRRQTQISKETNSDEPTECHTQAMTYSKSTSQNSSYRDTICDNTHSCNIQIQHDKYKDETASKAIYPEGYVYNMKPSSKGRCCLFAGGAILEQLRNDKDVLQGRGRRGVGFQTLEVD</sequence>
<dbReference type="PANTHER" id="PTHR35292">
    <property type="entry name" value="EXPRESSED PROTEIN"/>
    <property type="match status" value="1"/>
</dbReference>